<dbReference type="SMART" id="SM00369">
    <property type="entry name" value="LRR_TYP"/>
    <property type="match status" value="3"/>
</dbReference>
<proteinExistence type="predicted"/>
<keyword evidence="2" id="KW-0677">Repeat</keyword>
<accession>A0A484BS40</accession>
<evidence type="ECO:0000313" key="4">
    <source>
        <dbReference type="EMBL" id="TDG51042.1"/>
    </source>
</evidence>
<keyword evidence="1" id="KW-0433">Leucine-rich repeat</keyword>
<dbReference type="Pfam" id="PF00560">
    <property type="entry name" value="LRR_1"/>
    <property type="match status" value="1"/>
</dbReference>
<dbReference type="PANTHER" id="PTHR48051:SF1">
    <property type="entry name" value="RAS SUPPRESSOR PROTEIN 1"/>
    <property type="match status" value="1"/>
</dbReference>
<dbReference type="InterPro" id="IPR032675">
    <property type="entry name" value="LRR_dom_sf"/>
</dbReference>
<dbReference type="PROSITE" id="PS51450">
    <property type="entry name" value="LRR"/>
    <property type="match status" value="2"/>
</dbReference>
<dbReference type="EMBL" id="LSRL02000012">
    <property type="protein sequence ID" value="TDG51042.1"/>
    <property type="molecule type" value="Genomic_DNA"/>
</dbReference>
<dbReference type="AlphaFoldDB" id="A0A484BS40"/>
<dbReference type="OMA" id="MEFAGLQ"/>
<dbReference type="InterPro" id="IPR001611">
    <property type="entry name" value="Leu-rich_rpt"/>
</dbReference>
<evidence type="ECO:0000256" key="3">
    <source>
        <dbReference type="SAM" id="MobiDB-lite"/>
    </source>
</evidence>
<dbReference type="PANTHER" id="PTHR48051">
    <property type="match status" value="1"/>
</dbReference>
<dbReference type="OrthoDB" id="660555at2759"/>
<dbReference type="STRING" id="7232.A0A484BS40"/>
<dbReference type="GO" id="GO:0005737">
    <property type="term" value="C:cytoplasm"/>
    <property type="evidence" value="ECO:0007669"/>
    <property type="project" value="TreeGrafter"/>
</dbReference>
<evidence type="ECO:0008006" key="6">
    <source>
        <dbReference type="Google" id="ProtNLM"/>
    </source>
</evidence>
<feature type="region of interest" description="Disordered" evidence="3">
    <location>
        <begin position="1"/>
        <end position="27"/>
    </location>
</feature>
<dbReference type="Gene3D" id="3.80.10.10">
    <property type="entry name" value="Ribonuclease Inhibitor"/>
    <property type="match status" value="2"/>
</dbReference>
<sequence length="237" mass="26293">MVGDGLNSPRQQGGKKPTSADDKHLPDKYMMRNTRVLSMCKAQLKALPEEIVQTACEELVNVVNLEDNLLSDVPAELKPMSDLLTDLGLAKNQLCYIPTFISQFSRLLAINLSCNMIRDLPMEFAGLQSLRELNISHNRLDHLPPCIYELDALETLTANDNQIKELDASESGLGALRYLSSLDLSNNNIQMVPPVLGNLTNITDLKLSGNPFRQPRHQILAQGTAAVMDYLRGRIPL</sequence>
<dbReference type="KEGG" id="dnv:108655209"/>
<evidence type="ECO:0000313" key="5">
    <source>
        <dbReference type="Proteomes" id="UP000295192"/>
    </source>
</evidence>
<dbReference type="Pfam" id="PF13855">
    <property type="entry name" value="LRR_8"/>
    <property type="match status" value="1"/>
</dbReference>
<reference evidence="4 5" key="1">
    <citation type="journal article" date="2019" name="J. Hered.">
        <title>An Improved Genome Assembly for Drosophila navojoa, the Basal Species in the mojavensis Cluster.</title>
        <authorList>
            <person name="Vanderlinde T."/>
            <person name="Dupim E.G."/>
            <person name="Nazario-Yepiz N.O."/>
            <person name="Carvalho A.B."/>
        </authorList>
    </citation>
    <scope>NUCLEOTIDE SEQUENCE [LARGE SCALE GENOMIC DNA]</scope>
    <source>
        <strain evidence="4">Navoj_Jal97</strain>
        <tissue evidence="4">Whole organism</tissue>
    </source>
</reference>
<feature type="compositionally biased region" description="Basic and acidic residues" evidence="3">
    <location>
        <begin position="18"/>
        <end position="27"/>
    </location>
</feature>
<evidence type="ECO:0000256" key="1">
    <source>
        <dbReference type="ARBA" id="ARBA00022614"/>
    </source>
</evidence>
<dbReference type="Proteomes" id="UP000295192">
    <property type="component" value="Unassembled WGS sequence"/>
</dbReference>
<keyword evidence="5" id="KW-1185">Reference proteome</keyword>
<organism evidence="4 5">
    <name type="scientific">Drosophila navojoa</name>
    <name type="common">Fruit fly</name>
    <dbReference type="NCBI Taxonomy" id="7232"/>
    <lineage>
        <taxon>Eukaryota</taxon>
        <taxon>Metazoa</taxon>
        <taxon>Ecdysozoa</taxon>
        <taxon>Arthropoda</taxon>
        <taxon>Hexapoda</taxon>
        <taxon>Insecta</taxon>
        <taxon>Pterygota</taxon>
        <taxon>Neoptera</taxon>
        <taxon>Endopterygota</taxon>
        <taxon>Diptera</taxon>
        <taxon>Brachycera</taxon>
        <taxon>Muscomorpha</taxon>
        <taxon>Ephydroidea</taxon>
        <taxon>Drosophilidae</taxon>
        <taxon>Drosophila</taxon>
    </lineage>
</organism>
<comment type="caution">
    <text evidence="4">The sequence shown here is derived from an EMBL/GenBank/DDBJ whole genome shotgun (WGS) entry which is preliminary data.</text>
</comment>
<protein>
    <recommendedName>
        <fullName evidence="6">Leucine-rich repeat-containing protein 40</fullName>
    </recommendedName>
</protein>
<dbReference type="SUPFAM" id="SSF52058">
    <property type="entry name" value="L domain-like"/>
    <property type="match status" value="1"/>
</dbReference>
<dbReference type="InterPro" id="IPR003591">
    <property type="entry name" value="Leu-rich_rpt_typical-subtyp"/>
</dbReference>
<name>A0A484BS40_DRONA</name>
<gene>
    <name evidence="4" type="ORF">AWZ03_002697</name>
</gene>
<dbReference type="InterPro" id="IPR050216">
    <property type="entry name" value="LRR_domain-containing"/>
</dbReference>
<dbReference type="FunFam" id="3.80.10.10:FF:000193">
    <property type="entry name" value="Leucine-rich repeat-containing protein 40"/>
    <property type="match status" value="1"/>
</dbReference>
<evidence type="ECO:0000256" key="2">
    <source>
        <dbReference type="ARBA" id="ARBA00022737"/>
    </source>
</evidence>